<dbReference type="Proteomes" id="UP000321805">
    <property type="component" value="Chromosome"/>
</dbReference>
<dbReference type="EMBL" id="CP042430">
    <property type="protein sequence ID" value="QEC49480.1"/>
    <property type="molecule type" value="Genomic_DNA"/>
</dbReference>
<dbReference type="Gene3D" id="3.90.226.10">
    <property type="entry name" value="2-enoyl-CoA Hydratase, Chain A, domain 1"/>
    <property type="match status" value="1"/>
</dbReference>
<dbReference type="InterPro" id="IPR029045">
    <property type="entry name" value="ClpP/crotonase-like_dom_sf"/>
</dbReference>
<dbReference type="Pfam" id="PF00378">
    <property type="entry name" value="ECH_1"/>
    <property type="match status" value="1"/>
</dbReference>
<dbReference type="CDD" id="cd06558">
    <property type="entry name" value="crotonase-like"/>
    <property type="match status" value="1"/>
</dbReference>
<protein>
    <submittedName>
        <fullName evidence="2">Enoyl-CoA hydratase/isomerase family protein</fullName>
    </submittedName>
</protein>
<accession>A0A5B8U8Z5</accession>
<sequence>MENATHPCPTRQVPPRREEARVPHVTEAIGDDGVVVLTLDRAPANAFDLALLLELTAVMARLAGDPPAAVVLTGAHGFFSAGADLAAPPIGPQGVVHIDELLMGVFALTCPVIAAMAGHAVGIGFLATLACDLRIASDAGRYGLNEVKLGFPHPLVNFDLLRATVSARAASTLLLGSELLDAATCAGLGIVDEVVAPDAVLPRALDAARHRGAMPAQPYAETKGALRRPALEAMHASLAADVRAAAAAPASARGPWR</sequence>
<dbReference type="PANTHER" id="PTHR11941">
    <property type="entry name" value="ENOYL-COA HYDRATASE-RELATED"/>
    <property type="match status" value="1"/>
</dbReference>
<name>A0A5B8U8Z5_9ACTN</name>
<evidence type="ECO:0000256" key="1">
    <source>
        <dbReference type="SAM" id="MobiDB-lite"/>
    </source>
</evidence>
<reference evidence="2 3" key="1">
    <citation type="journal article" date="2018" name="J. Microbiol.">
        <title>Baekduia soli gen. nov., sp. nov., a novel bacterium isolated from the soil of Baekdu Mountain and proposal of a novel family name, Baekduiaceae fam. nov.</title>
        <authorList>
            <person name="An D.S."/>
            <person name="Siddiqi M.Z."/>
            <person name="Kim K.H."/>
            <person name="Yu H.S."/>
            <person name="Im W.T."/>
        </authorList>
    </citation>
    <scope>NUCLEOTIDE SEQUENCE [LARGE SCALE GENOMIC DNA]</scope>
    <source>
        <strain evidence="2 3">BR7-21</strain>
    </source>
</reference>
<keyword evidence="3" id="KW-1185">Reference proteome</keyword>
<dbReference type="SUPFAM" id="SSF52096">
    <property type="entry name" value="ClpP/crotonase"/>
    <property type="match status" value="1"/>
</dbReference>
<keyword evidence="2" id="KW-0413">Isomerase</keyword>
<dbReference type="InterPro" id="IPR001753">
    <property type="entry name" value="Enoyl-CoA_hydra/iso"/>
</dbReference>
<dbReference type="AlphaFoldDB" id="A0A5B8U8Z5"/>
<gene>
    <name evidence="2" type="ORF">FSW04_19185</name>
</gene>
<feature type="region of interest" description="Disordered" evidence="1">
    <location>
        <begin position="1"/>
        <end position="20"/>
    </location>
</feature>
<dbReference type="PANTHER" id="PTHR11941:SF54">
    <property type="entry name" value="ENOYL-COA HYDRATASE, MITOCHONDRIAL"/>
    <property type="match status" value="1"/>
</dbReference>
<dbReference type="GO" id="GO:0016853">
    <property type="term" value="F:isomerase activity"/>
    <property type="evidence" value="ECO:0007669"/>
    <property type="project" value="UniProtKB-KW"/>
</dbReference>
<evidence type="ECO:0000313" key="2">
    <source>
        <dbReference type="EMBL" id="QEC49480.1"/>
    </source>
</evidence>
<dbReference type="KEGG" id="bsol:FSW04_19185"/>
<evidence type="ECO:0000313" key="3">
    <source>
        <dbReference type="Proteomes" id="UP000321805"/>
    </source>
</evidence>
<dbReference type="GO" id="GO:0006635">
    <property type="term" value="P:fatty acid beta-oxidation"/>
    <property type="evidence" value="ECO:0007669"/>
    <property type="project" value="TreeGrafter"/>
</dbReference>
<organism evidence="2 3">
    <name type="scientific">Baekduia soli</name>
    <dbReference type="NCBI Taxonomy" id="496014"/>
    <lineage>
        <taxon>Bacteria</taxon>
        <taxon>Bacillati</taxon>
        <taxon>Actinomycetota</taxon>
        <taxon>Thermoleophilia</taxon>
        <taxon>Solirubrobacterales</taxon>
        <taxon>Baekduiaceae</taxon>
        <taxon>Baekduia</taxon>
    </lineage>
</organism>
<proteinExistence type="predicted"/>
<dbReference type="OrthoDB" id="8640486at2"/>